<gene>
    <name evidence="1" type="ORF">NTEN_LOCUS11309</name>
</gene>
<protein>
    <submittedName>
        <fullName evidence="1">Uncharacterized protein</fullName>
    </submittedName>
</protein>
<organism evidence="1 2">
    <name type="scientific">Nesidiocoris tenuis</name>
    <dbReference type="NCBI Taxonomy" id="355587"/>
    <lineage>
        <taxon>Eukaryota</taxon>
        <taxon>Metazoa</taxon>
        <taxon>Ecdysozoa</taxon>
        <taxon>Arthropoda</taxon>
        <taxon>Hexapoda</taxon>
        <taxon>Insecta</taxon>
        <taxon>Pterygota</taxon>
        <taxon>Neoptera</taxon>
        <taxon>Paraneoptera</taxon>
        <taxon>Hemiptera</taxon>
        <taxon>Heteroptera</taxon>
        <taxon>Panheteroptera</taxon>
        <taxon>Cimicomorpha</taxon>
        <taxon>Miridae</taxon>
        <taxon>Dicyphina</taxon>
        <taxon>Nesidiocoris</taxon>
    </lineage>
</organism>
<accession>A0A6H5GQS5</accession>
<dbReference type="AlphaFoldDB" id="A0A6H5GQS5"/>
<dbReference type="EMBL" id="CADCXU010016616">
    <property type="protein sequence ID" value="CAB0005832.1"/>
    <property type="molecule type" value="Genomic_DNA"/>
</dbReference>
<reference evidence="1 2" key="1">
    <citation type="submission" date="2020-02" db="EMBL/GenBank/DDBJ databases">
        <authorList>
            <person name="Ferguson B K."/>
        </authorList>
    </citation>
    <scope>NUCLEOTIDE SEQUENCE [LARGE SCALE GENOMIC DNA]</scope>
</reference>
<name>A0A6H5GQS5_9HEMI</name>
<sequence>MEVLCVIYAPLVFFGRCLLHQQGDALTLRPVALGNMKANQFARSWTLRIARQSRIDVRKVIYAQPVSARPEILSRLLVTSEWRWDKEAAAIKISKLSCYTSQLKGSTMADSEVRRSSAVFGLGGSRGRSRPPPGNCSFPLSPDSRLNCIEEKWEMRTGVKGSLPKGFSIEECLNHGMSERRISVLKSLRKSVLRKFGIQHSLPKNLYRRMSHKTVSTKGPLTRRYSTKGCPAKDCPTKQSLPKDLLTEGDLPKDVILDSIYHLSKSVKGVSHETVSTKGSLTRRYPTKGCPAKDCPTEQSLPKDALSNGAYIEGCLKKGCQRVSIKGWLNQGVSLPKAAFTEECHRVTTKGRLTVRLLPNSHNQRAFAKEYLNRRASYRRISYQRVSYQRISYQRLSNQKGPLSRSVKECLRFTIKGCPIEGLPKRHYQRASYRKVFTKGSLNRRYPTKRCPIKGCVKSVKGSLPKGALSKGLYQSASYQTVTTKEPLLKSASTIECPTKGFLPKSVLPKDTRGCPTEKGLYQGASKSV</sequence>
<keyword evidence="2" id="KW-1185">Reference proteome</keyword>
<evidence type="ECO:0000313" key="2">
    <source>
        <dbReference type="Proteomes" id="UP000479000"/>
    </source>
</evidence>
<evidence type="ECO:0000313" key="1">
    <source>
        <dbReference type="EMBL" id="CAB0005832.1"/>
    </source>
</evidence>
<dbReference type="Proteomes" id="UP000479000">
    <property type="component" value="Unassembled WGS sequence"/>
</dbReference>
<proteinExistence type="predicted"/>